<evidence type="ECO:0000313" key="10">
    <source>
        <dbReference type="Proteomes" id="UP000230750"/>
    </source>
</evidence>
<dbReference type="Proteomes" id="UP000230750">
    <property type="component" value="Unassembled WGS sequence"/>
</dbReference>
<gene>
    <name evidence="9" type="ORF">BSL78_23821</name>
</gene>
<dbReference type="InterPro" id="IPR007110">
    <property type="entry name" value="Ig-like_dom"/>
</dbReference>
<dbReference type="SUPFAM" id="SSF48726">
    <property type="entry name" value="Immunoglobulin"/>
    <property type="match status" value="2"/>
</dbReference>
<evidence type="ECO:0000313" key="9">
    <source>
        <dbReference type="EMBL" id="PIK39315.1"/>
    </source>
</evidence>
<dbReference type="AlphaFoldDB" id="A0A2G8JUD8"/>
<keyword evidence="5" id="KW-0393">Immunoglobulin domain</keyword>
<keyword evidence="7" id="KW-1133">Transmembrane helix</keyword>
<proteinExistence type="predicted"/>
<dbReference type="EMBL" id="MRZV01001250">
    <property type="protein sequence ID" value="PIK39315.1"/>
    <property type="molecule type" value="Genomic_DNA"/>
</dbReference>
<evidence type="ECO:0000259" key="8">
    <source>
        <dbReference type="PROSITE" id="PS50835"/>
    </source>
</evidence>
<dbReference type="InterPro" id="IPR051275">
    <property type="entry name" value="Cell_adhesion_signaling"/>
</dbReference>
<dbReference type="Pfam" id="PF07686">
    <property type="entry name" value="V-set"/>
    <property type="match status" value="1"/>
</dbReference>
<reference evidence="9 10" key="1">
    <citation type="journal article" date="2017" name="PLoS Biol.">
        <title>The sea cucumber genome provides insights into morphological evolution and visceral regeneration.</title>
        <authorList>
            <person name="Zhang X."/>
            <person name="Sun L."/>
            <person name="Yuan J."/>
            <person name="Sun Y."/>
            <person name="Gao Y."/>
            <person name="Zhang L."/>
            <person name="Li S."/>
            <person name="Dai H."/>
            <person name="Hamel J.F."/>
            <person name="Liu C."/>
            <person name="Yu Y."/>
            <person name="Liu S."/>
            <person name="Lin W."/>
            <person name="Guo K."/>
            <person name="Jin S."/>
            <person name="Xu P."/>
            <person name="Storey K.B."/>
            <person name="Huan P."/>
            <person name="Zhang T."/>
            <person name="Zhou Y."/>
            <person name="Zhang J."/>
            <person name="Lin C."/>
            <person name="Li X."/>
            <person name="Xing L."/>
            <person name="Huo D."/>
            <person name="Sun M."/>
            <person name="Wang L."/>
            <person name="Mercier A."/>
            <person name="Li F."/>
            <person name="Yang H."/>
            <person name="Xiang J."/>
        </authorList>
    </citation>
    <scope>NUCLEOTIDE SEQUENCE [LARGE SCALE GENOMIC DNA]</scope>
    <source>
        <strain evidence="9">Shaxun</strain>
        <tissue evidence="9">Muscle</tissue>
    </source>
</reference>
<dbReference type="Gene3D" id="2.60.40.10">
    <property type="entry name" value="Immunoglobulins"/>
    <property type="match status" value="2"/>
</dbReference>
<feature type="transmembrane region" description="Helical" evidence="7">
    <location>
        <begin position="226"/>
        <end position="249"/>
    </location>
</feature>
<dbReference type="OrthoDB" id="10056271at2759"/>
<evidence type="ECO:0000256" key="6">
    <source>
        <dbReference type="SAM" id="Coils"/>
    </source>
</evidence>
<keyword evidence="10" id="KW-1185">Reference proteome</keyword>
<evidence type="ECO:0000256" key="3">
    <source>
        <dbReference type="ARBA" id="ARBA00023157"/>
    </source>
</evidence>
<protein>
    <recommendedName>
        <fullName evidence="8">Ig-like domain-containing protein</fullName>
    </recommendedName>
</protein>
<name>A0A2G8JUD8_STIJA</name>
<feature type="coiled-coil region" evidence="6">
    <location>
        <begin position="272"/>
        <end position="341"/>
    </location>
</feature>
<dbReference type="InterPro" id="IPR013783">
    <property type="entry name" value="Ig-like_fold"/>
</dbReference>
<dbReference type="GO" id="GO:0098609">
    <property type="term" value="P:cell-cell adhesion"/>
    <property type="evidence" value="ECO:0007669"/>
    <property type="project" value="TreeGrafter"/>
</dbReference>
<dbReference type="InterPro" id="IPR036179">
    <property type="entry name" value="Ig-like_dom_sf"/>
</dbReference>
<dbReference type="GO" id="GO:0005911">
    <property type="term" value="C:cell-cell junction"/>
    <property type="evidence" value="ECO:0007669"/>
    <property type="project" value="TreeGrafter"/>
</dbReference>
<dbReference type="InterPro" id="IPR003599">
    <property type="entry name" value="Ig_sub"/>
</dbReference>
<dbReference type="GO" id="GO:0050839">
    <property type="term" value="F:cell adhesion molecule binding"/>
    <property type="evidence" value="ECO:0007669"/>
    <property type="project" value="TreeGrafter"/>
</dbReference>
<dbReference type="PANTHER" id="PTHR11640:SF31">
    <property type="entry name" value="IRREGULAR CHIASM C-ROUGHEST PROTEIN-RELATED"/>
    <property type="match status" value="1"/>
</dbReference>
<keyword evidence="6" id="KW-0175">Coiled coil</keyword>
<evidence type="ECO:0000256" key="2">
    <source>
        <dbReference type="ARBA" id="ARBA00023136"/>
    </source>
</evidence>
<dbReference type="GO" id="GO:0005886">
    <property type="term" value="C:plasma membrane"/>
    <property type="evidence" value="ECO:0007669"/>
    <property type="project" value="TreeGrafter"/>
</dbReference>
<dbReference type="InterPro" id="IPR013106">
    <property type="entry name" value="Ig_V-set"/>
</dbReference>
<dbReference type="PROSITE" id="PS50835">
    <property type="entry name" value="IG_LIKE"/>
    <property type="match status" value="1"/>
</dbReference>
<evidence type="ECO:0000256" key="7">
    <source>
        <dbReference type="SAM" id="Phobius"/>
    </source>
</evidence>
<dbReference type="SMART" id="SM00409">
    <property type="entry name" value="IG"/>
    <property type="match status" value="1"/>
</dbReference>
<evidence type="ECO:0000256" key="5">
    <source>
        <dbReference type="ARBA" id="ARBA00023319"/>
    </source>
</evidence>
<keyword evidence="4" id="KW-0325">Glycoprotein</keyword>
<dbReference type="PANTHER" id="PTHR11640">
    <property type="entry name" value="NEPHRIN"/>
    <property type="match status" value="1"/>
</dbReference>
<dbReference type="InterPro" id="IPR003598">
    <property type="entry name" value="Ig_sub2"/>
</dbReference>
<evidence type="ECO:0000256" key="1">
    <source>
        <dbReference type="ARBA" id="ARBA00004479"/>
    </source>
</evidence>
<keyword evidence="7" id="KW-0812">Transmembrane</keyword>
<comment type="subcellular location">
    <subcellularLocation>
        <location evidence="1">Membrane</location>
        <topology evidence="1">Single-pass type I membrane protein</topology>
    </subcellularLocation>
</comment>
<comment type="caution">
    <text evidence="9">The sequence shown here is derived from an EMBL/GenBank/DDBJ whole genome shotgun (WGS) entry which is preliminary data.</text>
</comment>
<accession>A0A2G8JUD8</accession>
<keyword evidence="3" id="KW-1015">Disulfide bond</keyword>
<evidence type="ECO:0000256" key="4">
    <source>
        <dbReference type="ARBA" id="ARBA00023180"/>
    </source>
</evidence>
<sequence length="358" mass="40410">MTSAYFVSHSEIDRSTTSVLLKEGQSAEISCMTRGTGDFFWRKGETLYNSILVASFTVGDVSDDSQPYSVTVNGTLHVKSVTLKDEGNYFCRVSSTESECYGEVKILVQASLRNFDLAIDRCDRESSCLLYLDPSQFTSLTCTALNASPLMTLKWFNGSKEIIEGIQQNEILTQNGTSRDITSTVVAVYGHPASLTCQAVDPKRSNDDVRFAHAQVEMKVPVHETLPSWIIVAVTLAGCFIVFVIFLLIKARANRKKAREIKERKEEFSLLSVEKDREITELKGKLSQTEEELKKKREDAHQFEVNVHVKDTELRNICNELRELKEDLTKKERELNHAKGQKQCSTLLNNVCPMKTYP</sequence>
<dbReference type="SMART" id="SM00408">
    <property type="entry name" value="IGc2"/>
    <property type="match status" value="1"/>
</dbReference>
<feature type="domain" description="Ig-like" evidence="8">
    <location>
        <begin position="10"/>
        <end position="107"/>
    </location>
</feature>
<organism evidence="9 10">
    <name type="scientific">Stichopus japonicus</name>
    <name type="common">Sea cucumber</name>
    <dbReference type="NCBI Taxonomy" id="307972"/>
    <lineage>
        <taxon>Eukaryota</taxon>
        <taxon>Metazoa</taxon>
        <taxon>Echinodermata</taxon>
        <taxon>Eleutherozoa</taxon>
        <taxon>Echinozoa</taxon>
        <taxon>Holothuroidea</taxon>
        <taxon>Aspidochirotacea</taxon>
        <taxon>Aspidochirotida</taxon>
        <taxon>Stichopodidae</taxon>
        <taxon>Apostichopus</taxon>
    </lineage>
</organism>
<keyword evidence="2 7" id="KW-0472">Membrane</keyword>